<accession>A0A919L957</accession>
<dbReference type="EMBL" id="BNCD01000039">
    <property type="protein sequence ID" value="GHH88632.1"/>
    <property type="molecule type" value="Genomic_DNA"/>
</dbReference>
<dbReference type="SUPFAM" id="SSF56349">
    <property type="entry name" value="DNA breaking-rejoining enzymes"/>
    <property type="match status" value="1"/>
</dbReference>
<gene>
    <name evidence="3" type="ORF">GCM10018793_68990</name>
</gene>
<proteinExistence type="predicted"/>
<dbReference type="AlphaFoldDB" id="A0A919L957"/>
<name>A0A919L957_9ACTN</name>
<reference evidence="3" key="1">
    <citation type="journal article" date="2014" name="Int. J. Syst. Evol. Microbiol.">
        <title>Complete genome sequence of Corynebacterium casei LMG S-19264T (=DSM 44701T), isolated from a smear-ripened cheese.</title>
        <authorList>
            <consortium name="US DOE Joint Genome Institute (JGI-PGF)"/>
            <person name="Walter F."/>
            <person name="Albersmeier A."/>
            <person name="Kalinowski J."/>
            <person name="Ruckert C."/>
        </authorList>
    </citation>
    <scope>NUCLEOTIDE SEQUENCE</scope>
    <source>
        <strain evidence="3">JCM 5069</strain>
    </source>
</reference>
<sequence>MPGVKTPDVLDEVAGLREAVETVCAAAPSEARRRQIRAHARELVRALKHPEHPLTVADPLPDVLRATSLRAYERLALTGELRDRGAPRPTSEATAMVRSGVMVLLQRALGLDVHPLRRLAELPRKDPVDTARGERLRAGLQTLADHIGRRTKWTADGGLLTRGYPRWVRMLALACVVLDTGARVGELCALRLEDLAPALDEVRLVRRPQNRRPGGPPIVEIHPLRGATRAALRRWLLVRRLLMTELTGGADRLWVSVRGNHDGRAGEDSGPRYRPAGTPLQPRGAARAYTAAVTRVNIELAGEPGWTPLPERMEQLRRGVASPAARRVAPDPDAGHAADLAERLGSAARRLAALPEAHTDATGRAARYEARRVLREAWRLGTAHRTQLDVLGTAGLPALDLHRAGFEPELLRALDRAAGFTPL</sequence>
<evidence type="ECO:0000313" key="4">
    <source>
        <dbReference type="Proteomes" id="UP000603708"/>
    </source>
</evidence>
<evidence type="ECO:0000256" key="2">
    <source>
        <dbReference type="SAM" id="MobiDB-lite"/>
    </source>
</evidence>
<evidence type="ECO:0008006" key="5">
    <source>
        <dbReference type="Google" id="ProtNLM"/>
    </source>
</evidence>
<reference evidence="3" key="2">
    <citation type="submission" date="2020-09" db="EMBL/GenBank/DDBJ databases">
        <authorList>
            <person name="Sun Q."/>
            <person name="Ohkuma M."/>
        </authorList>
    </citation>
    <scope>NUCLEOTIDE SEQUENCE</scope>
    <source>
        <strain evidence="3">JCM 5069</strain>
    </source>
</reference>
<protein>
    <recommendedName>
        <fullName evidence="5">Integrase</fullName>
    </recommendedName>
</protein>
<dbReference type="Proteomes" id="UP000603708">
    <property type="component" value="Unassembled WGS sequence"/>
</dbReference>
<dbReference type="GO" id="GO:0015074">
    <property type="term" value="P:DNA integration"/>
    <property type="evidence" value="ECO:0007669"/>
    <property type="project" value="InterPro"/>
</dbReference>
<evidence type="ECO:0000256" key="1">
    <source>
        <dbReference type="ARBA" id="ARBA00023172"/>
    </source>
</evidence>
<keyword evidence="1" id="KW-0233">DNA recombination</keyword>
<organism evidence="3 4">
    <name type="scientific">Streptomyces sulfonofaciens</name>
    <dbReference type="NCBI Taxonomy" id="68272"/>
    <lineage>
        <taxon>Bacteria</taxon>
        <taxon>Bacillati</taxon>
        <taxon>Actinomycetota</taxon>
        <taxon>Actinomycetes</taxon>
        <taxon>Kitasatosporales</taxon>
        <taxon>Streptomycetaceae</taxon>
        <taxon>Streptomyces</taxon>
    </lineage>
</organism>
<feature type="compositionally biased region" description="Basic and acidic residues" evidence="2">
    <location>
        <begin position="259"/>
        <end position="271"/>
    </location>
</feature>
<dbReference type="GO" id="GO:0006310">
    <property type="term" value="P:DNA recombination"/>
    <property type="evidence" value="ECO:0007669"/>
    <property type="project" value="UniProtKB-KW"/>
</dbReference>
<evidence type="ECO:0000313" key="3">
    <source>
        <dbReference type="EMBL" id="GHH88632.1"/>
    </source>
</evidence>
<dbReference type="InterPro" id="IPR011010">
    <property type="entry name" value="DNA_brk_join_enz"/>
</dbReference>
<comment type="caution">
    <text evidence="3">The sequence shown here is derived from an EMBL/GenBank/DDBJ whole genome shotgun (WGS) entry which is preliminary data.</text>
</comment>
<dbReference type="GO" id="GO:0003677">
    <property type="term" value="F:DNA binding"/>
    <property type="evidence" value="ECO:0007669"/>
    <property type="project" value="InterPro"/>
</dbReference>
<keyword evidence="4" id="KW-1185">Reference proteome</keyword>
<dbReference type="Gene3D" id="1.10.443.10">
    <property type="entry name" value="Intergrase catalytic core"/>
    <property type="match status" value="1"/>
</dbReference>
<dbReference type="InterPro" id="IPR013762">
    <property type="entry name" value="Integrase-like_cat_sf"/>
</dbReference>
<feature type="region of interest" description="Disordered" evidence="2">
    <location>
        <begin position="259"/>
        <end position="283"/>
    </location>
</feature>